<dbReference type="Proteomes" id="UP000294545">
    <property type="component" value="Unassembled WGS sequence"/>
</dbReference>
<organism evidence="2 3">
    <name type="scientific">Natranaerovirga hydrolytica</name>
    <dbReference type="NCBI Taxonomy" id="680378"/>
    <lineage>
        <taxon>Bacteria</taxon>
        <taxon>Bacillati</taxon>
        <taxon>Bacillota</taxon>
        <taxon>Clostridia</taxon>
        <taxon>Lachnospirales</taxon>
        <taxon>Natranaerovirgaceae</taxon>
        <taxon>Natranaerovirga</taxon>
    </lineage>
</organism>
<dbReference type="OrthoDB" id="9852150at2"/>
<evidence type="ECO:0000313" key="3">
    <source>
        <dbReference type="Proteomes" id="UP000294545"/>
    </source>
</evidence>
<evidence type="ECO:0000256" key="1">
    <source>
        <dbReference type="SAM" id="Phobius"/>
    </source>
</evidence>
<keyword evidence="3" id="KW-1185">Reference proteome</keyword>
<gene>
    <name evidence="2" type="ORF">EDC19_2136</name>
</gene>
<keyword evidence="1" id="KW-0472">Membrane</keyword>
<sequence>MKLTKLGISTGLLSTICVFFAYYSLWFAALLMFGVLILGLDNVVKRNAIQGVVTYAALYLIKVIYERMYFYISRMGNLNFNGFMYWVNELHSLLLLAILIYFIYNALKDKVAFVPIVSTFVNNNIDALD</sequence>
<keyword evidence="1" id="KW-0812">Transmembrane</keyword>
<comment type="caution">
    <text evidence="2">The sequence shown here is derived from an EMBL/GenBank/DDBJ whole genome shotgun (WGS) entry which is preliminary data.</text>
</comment>
<protein>
    <submittedName>
        <fullName evidence="2">Uncharacterized protein</fullName>
    </submittedName>
</protein>
<keyword evidence="1" id="KW-1133">Transmembrane helix</keyword>
<feature type="transmembrane region" description="Helical" evidence="1">
    <location>
        <begin position="52"/>
        <end position="72"/>
    </location>
</feature>
<dbReference type="AlphaFoldDB" id="A0A4V2Q049"/>
<feature type="transmembrane region" description="Helical" evidence="1">
    <location>
        <begin position="12"/>
        <end position="40"/>
    </location>
</feature>
<evidence type="ECO:0000313" key="2">
    <source>
        <dbReference type="EMBL" id="TCK92401.1"/>
    </source>
</evidence>
<dbReference type="RefSeq" id="WP_132282838.1">
    <property type="nucleotide sequence ID" value="NZ_SMGQ01000014.1"/>
</dbReference>
<name>A0A4V2Q049_9FIRM</name>
<accession>A0A4V2Q049</accession>
<feature type="transmembrane region" description="Helical" evidence="1">
    <location>
        <begin position="84"/>
        <end position="104"/>
    </location>
</feature>
<dbReference type="EMBL" id="SMGQ01000014">
    <property type="protein sequence ID" value="TCK92401.1"/>
    <property type="molecule type" value="Genomic_DNA"/>
</dbReference>
<reference evidence="2 3" key="1">
    <citation type="submission" date="2019-03" db="EMBL/GenBank/DDBJ databases">
        <title>Genomic Encyclopedia of Type Strains, Phase IV (KMG-IV): sequencing the most valuable type-strain genomes for metagenomic binning, comparative biology and taxonomic classification.</title>
        <authorList>
            <person name="Goeker M."/>
        </authorList>
    </citation>
    <scope>NUCLEOTIDE SEQUENCE [LARGE SCALE GENOMIC DNA]</scope>
    <source>
        <strain evidence="2 3">DSM 24176</strain>
    </source>
</reference>
<proteinExistence type="predicted"/>